<dbReference type="Gene3D" id="3.30.559.30">
    <property type="entry name" value="Nonribosomal peptide synthetase, condensation domain"/>
    <property type="match status" value="1"/>
</dbReference>
<dbReference type="PANTHER" id="PTHR28037:SF1">
    <property type="entry name" value="ALCOHOL O-ACETYLTRANSFERASE 1-RELATED"/>
    <property type="match status" value="1"/>
</dbReference>
<dbReference type="AlphaFoldDB" id="A0A329KHF3"/>
<dbReference type="GO" id="GO:0008610">
    <property type="term" value="P:lipid biosynthetic process"/>
    <property type="evidence" value="ECO:0007669"/>
    <property type="project" value="UniProtKB-ARBA"/>
</dbReference>
<dbReference type="EMBL" id="QMEU01000036">
    <property type="protein sequence ID" value="RAU94663.1"/>
    <property type="molecule type" value="Genomic_DNA"/>
</dbReference>
<dbReference type="InterPro" id="IPR023213">
    <property type="entry name" value="CAT-like_dom_sf"/>
</dbReference>
<proteinExistence type="predicted"/>
<organism evidence="2 3">
    <name type="scientific">Mycobacterium colombiense</name>
    <dbReference type="NCBI Taxonomy" id="339268"/>
    <lineage>
        <taxon>Bacteria</taxon>
        <taxon>Bacillati</taxon>
        <taxon>Actinomycetota</taxon>
        <taxon>Actinomycetes</taxon>
        <taxon>Mycobacteriales</taxon>
        <taxon>Mycobacteriaceae</taxon>
        <taxon>Mycobacterium</taxon>
        <taxon>Mycobacterium avium complex (MAC)</taxon>
    </lineage>
</organism>
<comment type="caution">
    <text evidence="2">The sequence shown here is derived from an EMBL/GenBank/DDBJ whole genome shotgun (WGS) entry which is preliminary data.</text>
</comment>
<dbReference type="InterPro" id="IPR052058">
    <property type="entry name" value="Alcohol_O-acetyltransferase"/>
</dbReference>
<evidence type="ECO:0000313" key="3">
    <source>
        <dbReference type="Proteomes" id="UP000250347"/>
    </source>
</evidence>
<reference evidence="2 3" key="1">
    <citation type="submission" date="2018-06" db="EMBL/GenBank/DDBJ databases">
        <title>NTM in soil in Japan.</title>
        <authorList>
            <person name="Ohya K."/>
        </authorList>
    </citation>
    <scope>NUCLEOTIDE SEQUENCE [LARGE SCALE GENOMIC DNA]</scope>
    <source>
        <strain evidence="2 3">GF76</strain>
    </source>
</reference>
<dbReference type="SUPFAM" id="SSF52777">
    <property type="entry name" value="CoA-dependent acyltransferases"/>
    <property type="match status" value="2"/>
</dbReference>
<feature type="domain" description="Condensation" evidence="1">
    <location>
        <begin position="38"/>
        <end position="168"/>
    </location>
</feature>
<name>A0A329KHF3_9MYCO</name>
<dbReference type="PANTHER" id="PTHR28037">
    <property type="entry name" value="ALCOHOL O-ACETYLTRANSFERASE 1-RELATED"/>
    <property type="match status" value="1"/>
</dbReference>
<protein>
    <submittedName>
        <fullName evidence="2">Peptide synthetase</fullName>
    </submittedName>
</protein>
<dbReference type="Pfam" id="PF00668">
    <property type="entry name" value="Condensation"/>
    <property type="match status" value="1"/>
</dbReference>
<dbReference type="GO" id="GO:0003824">
    <property type="term" value="F:catalytic activity"/>
    <property type="evidence" value="ECO:0007669"/>
    <property type="project" value="InterPro"/>
</dbReference>
<dbReference type="Proteomes" id="UP000250347">
    <property type="component" value="Unassembled WGS sequence"/>
</dbReference>
<evidence type="ECO:0000313" key="2">
    <source>
        <dbReference type="EMBL" id="RAU94663.1"/>
    </source>
</evidence>
<dbReference type="Gene3D" id="3.30.559.10">
    <property type="entry name" value="Chloramphenicol acetyltransferase-like domain"/>
    <property type="match status" value="1"/>
</dbReference>
<sequence>MAASPGLRPAAFLRALGLRERCLYRYSERNPLLFVLAAEFEAALDADLVGDALYAVQRRHPLLSAHVKDDPDTGLGFYRADSVASIGLTFLREPDDQDWQAIAAQELTQPFDSAAAPLMRATLVAQRNSSTLLLTFDHVAADGISSVLVLNDLLAALNGHPPPVLPLPESLEELATRRFDAVQIAAMSTDAGDPRMGVPASIRAFDASRPYLYRVAMGHDATARLVERCREEHTTVHAAIVAAASCVRSAACGEDFVRTYSPINARNLVAQGAGCCLAISFACTGLAPADGSGFWDQARETGDQLSVARSAAGLMLGSAVIEEYFPIDADCGAAEHFLCTMLPFELTITNLGVQSVPRFGPIRPRAIWGPVVLTQIEGEYVTGVVTYDGQLRMTTCGHTPTARFLESVCETLMAES</sequence>
<evidence type="ECO:0000259" key="1">
    <source>
        <dbReference type="Pfam" id="PF00668"/>
    </source>
</evidence>
<dbReference type="InterPro" id="IPR001242">
    <property type="entry name" value="Condensation_dom"/>
</dbReference>
<accession>A0A329KHF3</accession>
<gene>
    <name evidence="2" type="ORF">DQP58_13825</name>
</gene>